<evidence type="ECO:0000259" key="3">
    <source>
        <dbReference type="Pfam" id="PF13166"/>
    </source>
</evidence>
<comment type="caution">
    <text evidence="4">The sequence shown here is derived from an EMBL/GenBank/DDBJ whole genome shotgun (WGS) entry which is preliminary data.</text>
</comment>
<dbReference type="Gene3D" id="3.40.50.300">
    <property type="entry name" value="P-loop containing nucleotide triphosphate hydrolases"/>
    <property type="match status" value="2"/>
</dbReference>
<organism evidence="4 5">
    <name type="scientific">Halobacillus trueperi</name>
    <dbReference type="NCBI Taxonomy" id="156205"/>
    <lineage>
        <taxon>Bacteria</taxon>
        <taxon>Bacillati</taxon>
        <taxon>Bacillota</taxon>
        <taxon>Bacilli</taxon>
        <taxon>Bacillales</taxon>
        <taxon>Bacillaceae</taxon>
        <taxon>Halobacillus</taxon>
    </lineage>
</organism>
<dbReference type="AlphaFoldDB" id="A0A3E0IYB7"/>
<dbReference type="EMBL" id="QUAE01000036">
    <property type="protein sequence ID" value="REJ05639.1"/>
    <property type="molecule type" value="Genomic_DNA"/>
</dbReference>
<reference evidence="4 5" key="1">
    <citation type="submission" date="2018-08" db="EMBL/GenBank/DDBJ databases">
        <title>Genome sequence of Halobacillus trueperi KCTC 3686.</title>
        <authorList>
            <person name="Cho K.H."/>
            <person name="Kwak M.-J."/>
            <person name="Kim B.-Y."/>
            <person name="Chun J."/>
        </authorList>
    </citation>
    <scope>NUCLEOTIDE SEQUENCE [LARGE SCALE GENOMIC DNA]</scope>
    <source>
        <strain evidence="4 5">KCTC 3686</strain>
    </source>
</reference>
<feature type="region of interest" description="Disordered" evidence="2">
    <location>
        <begin position="747"/>
        <end position="769"/>
    </location>
</feature>
<dbReference type="PANTHER" id="PTHR32182">
    <property type="entry name" value="DNA REPLICATION AND REPAIR PROTEIN RECF"/>
    <property type="match status" value="1"/>
</dbReference>
<dbReference type="Proteomes" id="UP000256305">
    <property type="component" value="Unassembled WGS sequence"/>
</dbReference>
<dbReference type="SUPFAM" id="SSF52540">
    <property type="entry name" value="P-loop containing nucleoside triphosphate hydrolases"/>
    <property type="match status" value="1"/>
</dbReference>
<protein>
    <recommendedName>
        <fullName evidence="3">Protein CR006 P-loop domain-containing protein</fullName>
    </recommendedName>
</protein>
<feature type="coiled-coil region" evidence="1">
    <location>
        <begin position="111"/>
        <end position="145"/>
    </location>
</feature>
<name>A0A3E0IYB7_9BACI</name>
<dbReference type="SUPFAM" id="SSF75712">
    <property type="entry name" value="Rad50 coiled-coil Zn hook"/>
    <property type="match status" value="1"/>
</dbReference>
<evidence type="ECO:0000313" key="5">
    <source>
        <dbReference type="Proteomes" id="UP000256305"/>
    </source>
</evidence>
<dbReference type="GO" id="GO:0000731">
    <property type="term" value="P:DNA synthesis involved in DNA repair"/>
    <property type="evidence" value="ECO:0007669"/>
    <property type="project" value="TreeGrafter"/>
</dbReference>
<dbReference type="Pfam" id="PF13166">
    <property type="entry name" value="AAA_13"/>
    <property type="match status" value="1"/>
</dbReference>
<dbReference type="InterPro" id="IPR026866">
    <property type="entry name" value="CR006_AAA"/>
</dbReference>
<keyword evidence="1" id="KW-0175">Coiled coil</keyword>
<sequence length="769" mass="90307">MFCGKMWYKLNFLRLMGDYMINEITLRNVATYDNKGVEIKGLEKVNYFYGSNGSGKTTISEVLRNIDEFPDCYITQPEPDHKIFVYNRNFVEENFRQNEHIKGIFTLGKDQKETMEQIKETKDEIEKHREKISDLNEGIESKEDERNSNRNIFKEECWSIKDKYTSYFKEAFTGYKNSKKNLMKKFIAEADNKNELKKFIDLVHRREALFERTLVKVDTISLIQSTIEFQDISILNTRIIGADDVDISNLINKLNISDWVLQGHAHMHNTDGICPFCQQELPDDLDAKLHSYFDQTYSEQINRLKSFSENYEAYKEDLIAQIKDLINKDHEYIDNKMLQDTFLLIEAKIKDNMNLIKSKLNEPSKVITLQDISKNIIDINVEIKKANESITENNDLVTNAKEAKQVLIGDIWRYLIEQNKENYSRYKSKDDQLDKEINGRKTGKKNKEKHKKNLEEEVSQLQKQVTNIEHSVNEINKRLRAFGFTNFKLATATEKGHYKIVRENGEDVENTLSEGEKTFITFLYFYNLLKGSTDREEVTTNKIVVLDDPISSLDSNILFIVSNLTREIIEEVRSETGETRQLILLTHNIYFHKEVSFNRHNQTLSNESFWIVRKTDNKSYVQQYNDNPIKSSYELLWKELILLKNQSLITTQNVMRRILENYFTFFGGVNLTDIVSKFDDEEKSICRSLLTWLHDGSHHINEDLYVERSTDIVARYLEVFRQIFYKMGHASHYEMMMKNIEHKERDGLDDGISNEEIEMGTKEAASTSE</sequence>
<accession>A0A3E0IYB7</accession>
<feature type="compositionally biased region" description="Acidic residues" evidence="2">
    <location>
        <begin position="749"/>
        <end position="758"/>
    </location>
</feature>
<proteinExistence type="predicted"/>
<keyword evidence="5" id="KW-1185">Reference proteome</keyword>
<feature type="region of interest" description="Disordered" evidence="2">
    <location>
        <begin position="427"/>
        <end position="452"/>
    </location>
</feature>
<evidence type="ECO:0000256" key="2">
    <source>
        <dbReference type="SAM" id="MobiDB-lite"/>
    </source>
</evidence>
<feature type="domain" description="Protein CR006 P-loop" evidence="3">
    <location>
        <begin position="28"/>
        <end position="724"/>
    </location>
</feature>
<dbReference type="GO" id="GO:0006302">
    <property type="term" value="P:double-strand break repair"/>
    <property type="evidence" value="ECO:0007669"/>
    <property type="project" value="TreeGrafter"/>
</dbReference>
<gene>
    <name evidence="4" type="ORF">DYE48_20355</name>
</gene>
<feature type="compositionally biased region" description="Basic and acidic residues" evidence="2">
    <location>
        <begin position="427"/>
        <end position="439"/>
    </location>
</feature>
<feature type="compositionally biased region" description="Basic residues" evidence="2">
    <location>
        <begin position="441"/>
        <end position="452"/>
    </location>
</feature>
<evidence type="ECO:0000256" key="1">
    <source>
        <dbReference type="SAM" id="Coils"/>
    </source>
</evidence>
<feature type="coiled-coil region" evidence="1">
    <location>
        <begin position="297"/>
        <end position="328"/>
    </location>
</feature>
<dbReference type="InterPro" id="IPR027417">
    <property type="entry name" value="P-loop_NTPase"/>
</dbReference>
<evidence type="ECO:0000313" key="4">
    <source>
        <dbReference type="EMBL" id="REJ05639.1"/>
    </source>
</evidence>
<dbReference type="PANTHER" id="PTHR32182:SF0">
    <property type="entry name" value="DNA REPLICATION AND REPAIR PROTEIN RECF"/>
    <property type="match status" value="1"/>
</dbReference>